<dbReference type="EMBL" id="GG662770">
    <property type="protein sequence ID" value="EWS75499.1"/>
    <property type="molecule type" value="Genomic_DNA"/>
</dbReference>
<accession>W7XL15</accession>
<dbReference type="KEGG" id="tet:TTHERM_000391478"/>
<reference evidence="2" key="1">
    <citation type="journal article" date="2006" name="PLoS Biol.">
        <title>Macronuclear genome sequence of the ciliate Tetrahymena thermophila, a model eukaryote.</title>
        <authorList>
            <person name="Eisen J.A."/>
            <person name="Coyne R.S."/>
            <person name="Wu M."/>
            <person name="Wu D."/>
            <person name="Thiagarajan M."/>
            <person name="Wortman J.R."/>
            <person name="Badger J.H."/>
            <person name="Ren Q."/>
            <person name="Amedeo P."/>
            <person name="Jones K.M."/>
            <person name="Tallon L.J."/>
            <person name="Delcher A.L."/>
            <person name="Salzberg S.L."/>
            <person name="Silva J.C."/>
            <person name="Haas B.J."/>
            <person name="Majoros W.H."/>
            <person name="Farzad M."/>
            <person name="Carlton J.M."/>
            <person name="Smith R.K. Jr."/>
            <person name="Garg J."/>
            <person name="Pearlman R.E."/>
            <person name="Karrer K.M."/>
            <person name="Sun L."/>
            <person name="Manning G."/>
            <person name="Elde N.C."/>
            <person name="Turkewitz A.P."/>
            <person name="Asai D.J."/>
            <person name="Wilkes D.E."/>
            <person name="Wang Y."/>
            <person name="Cai H."/>
            <person name="Collins K."/>
            <person name="Stewart B.A."/>
            <person name="Lee S.R."/>
            <person name="Wilamowska K."/>
            <person name="Weinberg Z."/>
            <person name="Ruzzo W.L."/>
            <person name="Wloga D."/>
            <person name="Gaertig J."/>
            <person name="Frankel J."/>
            <person name="Tsao C.-C."/>
            <person name="Gorovsky M.A."/>
            <person name="Keeling P.J."/>
            <person name="Waller R.F."/>
            <person name="Patron N.J."/>
            <person name="Cherry J.M."/>
            <person name="Stover N.A."/>
            <person name="Krieger C.J."/>
            <person name="del Toro C."/>
            <person name="Ryder H.F."/>
            <person name="Williamson S.C."/>
            <person name="Barbeau R.A."/>
            <person name="Hamilton E.P."/>
            <person name="Orias E."/>
        </authorList>
    </citation>
    <scope>NUCLEOTIDE SEQUENCE [LARGE SCALE GENOMIC DNA]</scope>
    <source>
        <strain evidence="2">SB210</strain>
    </source>
</reference>
<sequence>MQTLRDKEVKYQGNWNDFFLNANKQQLASNQQNQRQNNFSSQNQNQIQEVSKSQNWNGEYSYVEINQISIPMQAIQEVQQEVDNHINISSLKQQFLDKMHQDFVNKNFQIFKKINSPLNNKNIDNNQLEKNIQNKAVDSNPSLKILIENNNKLFQQNPYLQTQDDDDVKSDFSARESLIQRYEVINKNFSAQKADEFKQFVNNIFGKNSKQIIQLYVDIKEEYMKKIEMKKAPNKNKYIQNLFRFEDYMYDRKLIEEILNSIYRFGVDRCEIQKNYNQIIMSETLEITFQERKTLKTIIYSILHHNLCKQDQKLAKQYIYRNLAHIRKESYILRQIFLHFLQIIIINSDHSKQTTEFLDNIFKFEFLSSLLCDYLLLSAKIILKIKNKKYQNLDLYALIDQLSKANNFNLYLLSQKQAECKKYLYAKLELREIFIYFEQSLQQDQNLPVYYVINPNDQLICLANRAF</sequence>
<dbReference type="InParanoid" id="W7XL15"/>
<name>W7XL15_TETTS</name>
<gene>
    <name evidence="1" type="ORF">TTHERM_000391478</name>
</gene>
<proteinExistence type="predicted"/>
<protein>
    <submittedName>
        <fullName evidence="1">Uncharacterized protein</fullName>
    </submittedName>
</protein>
<evidence type="ECO:0000313" key="2">
    <source>
        <dbReference type="Proteomes" id="UP000009168"/>
    </source>
</evidence>
<dbReference type="RefSeq" id="XP_012651968.1">
    <property type="nucleotide sequence ID" value="XM_012796514.1"/>
</dbReference>
<evidence type="ECO:0000313" key="1">
    <source>
        <dbReference type="EMBL" id="EWS75499.1"/>
    </source>
</evidence>
<keyword evidence="2" id="KW-1185">Reference proteome</keyword>
<dbReference type="Proteomes" id="UP000009168">
    <property type="component" value="Unassembled WGS sequence"/>
</dbReference>
<dbReference type="GeneID" id="24438715"/>
<dbReference type="AlphaFoldDB" id="W7XL15"/>
<organism evidence="1 2">
    <name type="scientific">Tetrahymena thermophila (strain SB210)</name>
    <dbReference type="NCBI Taxonomy" id="312017"/>
    <lineage>
        <taxon>Eukaryota</taxon>
        <taxon>Sar</taxon>
        <taxon>Alveolata</taxon>
        <taxon>Ciliophora</taxon>
        <taxon>Intramacronucleata</taxon>
        <taxon>Oligohymenophorea</taxon>
        <taxon>Hymenostomatida</taxon>
        <taxon>Tetrahymenina</taxon>
        <taxon>Tetrahymenidae</taxon>
        <taxon>Tetrahymena</taxon>
    </lineage>
</organism>